<dbReference type="InterPro" id="IPR052340">
    <property type="entry name" value="RNase_Y/CdgJ"/>
</dbReference>
<dbReference type="PROSITE" id="PS51833">
    <property type="entry name" value="HDOD"/>
    <property type="match status" value="1"/>
</dbReference>
<keyword evidence="1" id="KW-0597">Phosphoprotein</keyword>
<dbReference type="Gene3D" id="3.40.50.2300">
    <property type="match status" value="1"/>
</dbReference>
<dbReference type="PANTHER" id="PTHR33525:SF5">
    <property type="entry name" value="TWO COMPONENT SIGNAL TRANSDUCTION SYSTEM RESPONSE REGULATOR"/>
    <property type="match status" value="1"/>
</dbReference>
<evidence type="ECO:0000313" key="4">
    <source>
        <dbReference type="EMBL" id="MDP2564941.1"/>
    </source>
</evidence>
<dbReference type="RefSeq" id="WP_305472016.1">
    <property type="nucleotide sequence ID" value="NZ_JAUYVT010000007.1"/>
</dbReference>
<dbReference type="Pfam" id="PF08668">
    <property type="entry name" value="HDOD"/>
    <property type="match status" value="1"/>
</dbReference>
<accession>A0ABT9FDV8</accession>
<comment type="caution">
    <text evidence="4">The sequence shown here is derived from an EMBL/GenBank/DDBJ whole genome shotgun (WGS) entry which is preliminary data.</text>
</comment>
<feature type="modified residue" description="4-aspartylphosphate" evidence="1">
    <location>
        <position position="59"/>
    </location>
</feature>
<evidence type="ECO:0000313" key="5">
    <source>
        <dbReference type="Proteomes" id="UP001177212"/>
    </source>
</evidence>
<dbReference type="SUPFAM" id="SSF109604">
    <property type="entry name" value="HD-domain/PDEase-like"/>
    <property type="match status" value="1"/>
</dbReference>
<feature type="domain" description="HDOD" evidence="3">
    <location>
        <begin position="144"/>
        <end position="321"/>
    </location>
</feature>
<protein>
    <submittedName>
        <fullName evidence="4">HDOD domain-containing protein</fullName>
    </submittedName>
</protein>
<reference evidence="4" key="1">
    <citation type="submission" date="2023-07" db="EMBL/GenBank/DDBJ databases">
        <title>Genome content predicts the carbon catabolic preferences of heterotrophic bacteria.</title>
        <authorList>
            <person name="Gralka M."/>
        </authorList>
    </citation>
    <scope>NUCLEOTIDE SEQUENCE</scope>
    <source>
        <strain evidence="4">4G09</strain>
    </source>
</reference>
<keyword evidence="5" id="KW-1185">Reference proteome</keyword>
<dbReference type="InterPro" id="IPR011006">
    <property type="entry name" value="CheY-like_superfamily"/>
</dbReference>
<sequence>MHDLKINILIIDDDELLLRALIRTLNRLCPSAHVCTVQVATQFEQQINNNALPDIIFCDSMMQLPTGKNVLEQAKELCPSALRCLLTGDMSGNYQLQLNNVIHFHLVKPFAQSHLESVINSAVVLKTLPISGEHRIILGQLSELPFLGEVTQNLLNELNKNEPNISILEKDVRHDPLLAGKVLQIANSAFMGFDSTTSSVKEAIVRIGLINLRAIVVFSELSHQLLIKNKQKAINHLIDKGYKKAELSQSLAKYIKQDRQTQLLACAVGLLSVIGELIITSDPHGDLDSEVVPKFVLSAYLLALWGFEQKIVDAQLIDELPSKNSISLTVIHMIVEHVFCNNAFNFNLEEFDFIDDLALFPDIEQWWLSNK</sequence>
<name>A0ABT9FDV8_9GAMM</name>
<dbReference type="Proteomes" id="UP001177212">
    <property type="component" value="Unassembled WGS sequence"/>
</dbReference>
<dbReference type="InterPro" id="IPR014626">
    <property type="entry name" value="Sig_transdc_resp-reg_put"/>
</dbReference>
<dbReference type="InterPro" id="IPR001789">
    <property type="entry name" value="Sig_transdc_resp-reg_receiver"/>
</dbReference>
<dbReference type="PIRSF" id="PIRSF036883">
    <property type="entry name" value="RR_HD-GYP_mod"/>
    <property type="match status" value="1"/>
</dbReference>
<dbReference type="SUPFAM" id="SSF52172">
    <property type="entry name" value="CheY-like"/>
    <property type="match status" value="1"/>
</dbReference>
<feature type="domain" description="Response regulatory" evidence="2">
    <location>
        <begin position="7"/>
        <end position="123"/>
    </location>
</feature>
<dbReference type="SMART" id="SM00448">
    <property type="entry name" value="REC"/>
    <property type="match status" value="1"/>
</dbReference>
<dbReference type="PANTHER" id="PTHR33525">
    <property type="match status" value="1"/>
</dbReference>
<evidence type="ECO:0000259" key="2">
    <source>
        <dbReference type="PROSITE" id="PS50110"/>
    </source>
</evidence>
<organism evidence="4 5">
    <name type="scientific">Pseudoalteromonas marina</name>
    <dbReference type="NCBI Taxonomy" id="267375"/>
    <lineage>
        <taxon>Bacteria</taxon>
        <taxon>Pseudomonadati</taxon>
        <taxon>Pseudomonadota</taxon>
        <taxon>Gammaproteobacteria</taxon>
        <taxon>Alteromonadales</taxon>
        <taxon>Pseudoalteromonadaceae</taxon>
        <taxon>Pseudoalteromonas</taxon>
    </lineage>
</organism>
<dbReference type="Pfam" id="PF00072">
    <property type="entry name" value="Response_reg"/>
    <property type="match status" value="1"/>
</dbReference>
<dbReference type="EMBL" id="JAUYVT010000007">
    <property type="protein sequence ID" value="MDP2564941.1"/>
    <property type="molecule type" value="Genomic_DNA"/>
</dbReference>
<dbReference type="InterPro" id="IPR013976">
    <property type="entry name" value="HDOD"/>
</dbReference>
<dbReference type="Gene3D" id="1.10.3210.10">
    <property type="entry name" value="Hypothetical protein af1432"/>
    <property type="match status" value="1"/>
</dbReference>
<evidence type="ECO:0000256" key="1">
    <source>
        <dbReference type="PROSITE-ProRule" id="PRU00169"/>
    </source>
</evidence>
<evidence type="ECO:0000259" key="3">
    <source>
        <dbReference type="PROSITE" id="PS51833"/>
    </source>
</evidence>
<gene>
    <name evidence="4" type="ORF">Q8W34_09875</name>
</gene>
<proteinExistence type="predicted"/>
<dbReference type="PROSITE" id="PS50110">
    <property type="entry name" value="RESPONSE_REGULATORY"/>
    <property type="match status" value="1"/>
</dbReference>